<keyword evidence="3" id="KW-1185">Reference proteome</keyword>
<keyword evidence="1" id="KW-0812">Transmembrane</keyword>
<protein>
    <submittedName>
        <fullName evidence="2">Uncharacterized protein</fullName>
    </submittedName>
</protein>
<feature type="transmembrane region" description="Helical" evidence="1">
    <location>
        <begin position="87"/>
        <end position="105"/>
    </location>
</feature>
<dbReference type="Proteomes" id="UP000095658">
    <property type="component" value="Unassembled WGS sequence"/>
</dbReference>
<proteinExistence type="predicted"/>
<accession>A0A1E7DQI6</accession>
<dbReference type="STRING" id="1714016.BA724_04810"/>
<keyword evidence="1" id="KW-1133">Transmembrane helix</keyword>
<keyword evidence="1" id="KW-0472">Membrane</keyword>
<organism evidence="2 3">
    <name type="scientific">Domibacillus iocasae</name>
    <dbReference type="NCBI Taxonomy" id="1714016"/>
    <lineage>
        <taxon>Bacteria</taxon>
        <taxon>Bacillati</taxon>
        <taxon>Bacillota</taxon>
        <taxon>Bacilli</taxon>
        <taxon>Bacillales</taxon>
        <taxon>Bacillaceae</taxon>
        <taxon>Domibacillus</taxon>
    </lineage>
</organism>
<dbReference type="RefSeq" id="WP_069938212.1">
    <property type="nucleotide sequence ID" value="NZ_MAMP01000020.1"/>
</dbReference>
<sequence length="149" mass="16800">MMLIVLLFIWSVMGFLSTYHTFKQKRVLFDDHFTMTICMVATMATSFVFCLYLILLLPDFQVVSVSFGLWIGWKIGSKLRNPAKLNGLYNGTMGGIMGTMLGAVIQNPALCNIPIKSEAMISNNIYVIAFFAACLYTVVLILIRYSFRV</sequence>
<dbReference type="AlphaFoldDB" id="A0A1E7DQI6"/>
<evidence type="ECO:0000256" key="1">
    <source>
        <dbReference type="SAM" id="Phobius"/>
    </source>
</evidence>
<dbReference type="EMBL" id="MAMP01000020">
    <property type="protein sequence ID" value="OES45331.1"/>
    <property type="molecule type" value="Genomic_DNA"/>
</dbReference>
<evidence type="ECO:0000313" key="2">
    <source>
        <dbReference type="EMBL" id="OES45331.1"/>
    </source>
</evidence>
<feature type="transmembrane region" description="Helical" evidence="1">
    <location>
        <begin position="33"/>
        <end position="57"/>
    </location>
</feature>
<comment type="caution">
    <text evidence="2">The sequence shown here is derived from an EMBL/GenBank/DDBJ whole genome shotgun (WGS) entry which is preliminary data.</text>
</comment>
<gene>
    <name evidence="2" type="ORF">BA724_04810</name>
</gene>
<feature type="transmembrane region" description="Helical" evidence="1">
    <location>
        <begin position="125"/>
        <end position="147"/>
    </location>
</feature>
<name>A0A1E7DQI6_9BACI</name>
<reference evidence="2 3" key="1">
    <citation type="submission" date="2016-06" db="EMBL/GenBank/DDBJ databases">
        <title>Domibacillus iocasae genome sequencing.</title>
        <authorList>
            <person name="Verma A."/>
            <person name="Pal Y."/>
            <person name="Ojha A.K."/>
            <person name="Krishnamurthi S."/>
        </authorList>
    </citation>
    <scope>NUCLEOTIDE SEQUENCE [LARGE SCALE GENOMIC DNA]</scope>
    <source>
        <strain evidence="2 3">DSM 29979</strain>
    </source>
</reference>
<evidence type="ECO:0000313" key="3">
    <source>
        <dbReference type="Proteomes" id="UP000095658"/>
    </source>
</evidence>